<feature type="transmembrane region" description="Helical" evidence="1">
    <location>
        <begin position="49"/>
        <end position="69"/>
    </location>
</feature>
<evidence type="ECO:0000256" key="1">
    <source>
        <dbReference type="SAM" id="Phobius"/>
    </source>
</evidence>
<comment type="caution">
    <text evidence="2">The sequence shown here is derived from an EMBL/GenBank/DDBJ whole genome shotgun (WGS) entry which is preliminary data.</text>
</comment>
<keyword evidence="1" id="KW-0812">Transmembrane</keyword>
<keyword evidence="1" id="KW-0472">Membrane</keyword>
<evidence type="ECO:0000313" key="2">
    <source>
        <dbReference type="EMBL" id="RKI90653.1"/>
    </source>
</evidence>
<sequence>MGELLGSLKCECIKLKRSKILLIGLLGTRIAPLFVYVKAAINHLSNPGILISVFTLYDDAIMFLMLLFCNQLNHCFPVKFTDSRMLSVASFQSSCHGTNGRTGLSQRNLILR</sequence>
<dbReference type="Pfam" id="PF12730">
    <property type="entry name" value="ABC2_membrane_4"/>
    <property type="match status" value="1"/>
</dbReference>
<dbReference type="EMBL" id="RAYQ01000013">
    <property type="protein sequence ID" value="RKI90653.1"/>
    <property type="molecule type" value="Genomic_DNA"/>
</dbReference>
<protein>
    <submittedName>
        <fullName evidence="2">Uncharacterized protein</fullName>
    </submittedName>
</protein>
<dbReference type="AlphaFoldDB" id="A0A3A9ASZ1"/>
<proteinExistence type="predicted"/>
<evidence type="ECO:0000313" key="3">
    <source>
        <dbReference type="Proteomes" id="UP000280696"/>
    </source>
</evidence>
<reference evidence="2 3" key="1">
    <citation type="submission" date="2018-09" db="EMBL/GenBank/DDBJ databases">
        <title>Murine metabolic-syndrome-specific gut microbial biobank.</title>
        <authorList>
            <person name="Liu C."/>
        </authorList>
    </citation>
    <scope>NUCLEOTIDE SEQUENCE [LARGE SCALE GENOMIC DNA]</scope>
    <source>
        <strain evidence="2 3">0.1xD8-82</strain>
    </source>
</reference>
<gene>
    <name evidence="2" type="ORF">D7V94_12745</name>
</gene>
<accession>A0A3A9ASZ1</accession>
<dbReference type="Proteomes" id="UP000280696">
    <property type="component" value="Unassembled WGS sequence"/>
</dbReference>
<name>A0A3A9ASZ1_9FIRM</name>
<keyword evidence="3" id="KW-1185">Reference proteome</keyword>
<feature type="transmembrane region" description="Helical" evidence="1">
    <location>
        <begin position="20"/>
        <end position="37"/>
    </location>
</feature>
<keyword evidence="1" id="KW-1133">Transmembrane helix</keyword>
<organism evidence="2 3">
    <name type="scientific">Parablautia intestinalis</name>
    <dbReference type="NCBI Taxonomy" id="2320100"/>
    <lineage>
        <taxon>Bacteria</taxon>
        <taxon>Bacillati</taxon>
        <taxon>Bacillota</taxon>
        <taxon>Clostridia</taxon>
        <taxon>Lachnospirales</taxon>
        <taxon>Lachnospiraceae</taxon>
        <taxon>Parablautia</taxon>
    </lineage>
</organism>
<dbReference type="RefSeq" id="WP_120470355.1">
    <property type="nucleotide sequence ID" value="NZ_RAYQ01000013.1"/>
</dbReference>